<dbReference type="eggNOG" id="KOG1198">
    <property type="taxonomic scope" value="Eukaryota"/>
</dbReference>
<dbReference type="VEuPathDB" id="FungiDB:HMPREF1541_07163"/>
<gene>
    <name evidence="2" type="ORF">HMPREF1541_07163</name>
</gene>
<dbReference type="GO" id="GO:0008270">
    <property type="term" value="F:zinc ion binding"/>
    <property type="evidence" value="ECO:0007669"/>
    <property type="project" value="InterPro"/>
</dbReference>
<name>W2RM04_CYPE1</name>
<dbReference type="Gene3D" id="3.90.180.10">
    <property type="entry name" value="Medium-chain alcohol dehydrogenases, catalytic domain"/>
    <property type="match status" value="1"/>
</dbReference>
<dbReference type="PROSITE" id="PS01162">
    <property type="entry name" value="QOR_ZETA_CRYSTAL"/>
    <property type="match status" value="1"/>
</dbReference>
<dbReference type="InterPro" id="IPR011032">
    <property type="entry name" value="GroES-like_sf"/>
</dbReference>
<dbReference type="CDD" id="cd05289">
    <property type="entry name" value="MDR_like_2"/>
    <property type="match status" value="1"/>
</dbReference>
<dbReference type="OrthoDB" id="3509362at2759"/>
<evidence type="ECO:0000313" key="2">
    <source>
        <dbReference type="EMBL" id="ETN37541.1"/>
    </source>
</evidence>
<dbReference type="InterPro" id="IPR002364">
    <property type="entry name" value="Quin_OxRdtase/zeta-crystal_CS"/>
</dbReference>
<dbReference type="InterPro" id="IPR036291">
    <property type="entry name" value="NAD(P)-bd_dom_sf"/>
</dbReference>
<dbReference type="Gene3D" id="3.40.50.720">
    <property type="entry name" value="NAD(P)-binding Rossmann-like Domain"/>
    <property type="match status" value="1"/>
</dbReference>
<dbReference type="GO" id="GO:0016491">
    <property type="term" value="F:oxidoreductase activity"/>
    <property type="evidence" value="ECO:0007669"/>
    <property type="project" value="InterPro"/>
</dbReference>
<reference evidence="2 3" key="1">
    <citation type="submission" date="2013-03" db="EMBL/GenBank/DDBJ databases">
        <title>The Genome Sequence of Phialophora europaea CBS 101466.</title>
        <authorList>
            <consortium name="The Broad Institute Genomics Platform"/>
            <person name="Cuomo C."/>
            <person name="de Hoog S."/>
            <person name="Gorbushina A."/>
            <person name="Walker B."/>
            <person name="Young S.K."/>
            <person name="Zeng Q."/>
            <person name="Gargeya S."/>
            <person name="Fitzgerald M."/>
            <person name="Haas B."/>
            <person name="Abouelleil A."/>
            <person name="Allen A.W."/>
            <person name="Alvarado L."/>
            <person name="Arachchi H.M."/>
            <person name="Berlin A.M."/>
            <person name="Chapman S.B."/>
            <person name="Gainer-Dewar J."/>
            <person name="Goldberg J."/>
            <person name="Griggs A."/>
            <person name="Gujja S."/>
            <person name="Hansen M."/>
            <person name="Howarth C."/>
            <person name="Imamovic A."/>
            <person name="Ireland A."/>
            <person name="Larimer J."/>
            <person name="McCowan C."/>
            <person name="Murphy C."/>
            <person name="Pearson M."/>
            <person name="Poon T.W."/>
            <person name="Priest M."/>
            <person name="Roberts A."/>
            <person name="Saif S."/>
            <person name="Shea T."/>
            <person name="Sisk P."/>
            <person name="Sykes S."/>
            <person name="Wortman J."/>
            <person name="Nusbaum C."/>
            <person name="Birren B."/>
        </authorList>
    </citation>
    <scope>NUCLEOTIDE SEQUENCE [LARGE SCALE GENOMIC DNA]</scope>
    <source>
        <strain evidence="2 3">CBS 101466</strain>
    </source>
</reference>
<dbReference type="EMBL" id="KB822723">
    <property type="protein sequence ID" value="ETN37541.1"/>
    <property type="molecule type" value="Genomic_DNA"/>
</dbReference>
<dbReference type="InParanoid" id="W2RM04"/>
<dbReference type="InterPro" id="IPR050700">
    <property type="entry name" value="YIM1/Zinc_Alcohol_DH_Fams"/>
</dbReference>
<dbReference type="PANTHER" id="PTHR11695:SF647">
    <property type="entry name" value="ENOYL REDUCTASE (ER) DOMAIN-CONTAINING PROTEIN"/>
    <property type="match status" value="1"/>
</dbReference>
<feature type="domain" description="Enoyl reductase (ER)" evidence="1">
    <location>
        <begin position="14"/>
        <end position="309"/>
    </location>
</feature>
<evidence type="ECO:0000313" key="3">
    <source>
        <dbReference type="Proteomes" id="UP000030752"/>
    </source>
</evidence>
<dbReference type="RefSeq" id="XP_008719710.1">
    <property type="nucleotide sequence ID" value="XM_008721488.1"/>
</dbReference>
<dbReference type="SUPFAM" id="SSF50129">
    <property type="entry name" value="GroES-like"/>
    <property type="match status" value="1"/>
</dbReference>
<dbReference type="SUPFAM" id="SSF51735">
    <property type="entry name" value="NAD(P)-binding Rossmann-fold domains"/>
    <property type="match status" value="1"/>
</dbReference>
<protein>
    <recommendedName>
        <fullName evidence="1">Enoyl reductase (ER) domain-containing protein</fullName>
    </recommendedName>
</protein>
<dbReference type="InterPro" id="IPR013154">
    <property type="entry name" value="ADH-like_N"/>
</dbReference>
<dbReference type="STRING" id="1220924.W2RM04"/>
<dbReference type="Pfam" id="PF08240">
    <property type="entry name" value="ADH_N"/>
    <property type="match status" value="1"/>
</dbReference>
<organism evidence="2 3">
    <name type="scientific">Cyphellophora europaea (strain CBS 101466)</name>
    <name type="common">Phialophora europaea</name>
    <dbReference type="NCBI Taxonomy" id="1220924"/>
    <lineage>
        <taxon>Eukaryota</taxon>
        <taxon>Fungi</taxon>
        <taxon>Dikarya</taxon>
        <taxon>Ascomycota</taxon>
        <taxon>Pezizomycotina</taxon>
        <taxon>Eurotiomycetes</taxon>
        <taxon>Chaetothyriomycetidae</taxon>
        <taxon>Chaetothyriales</taxon>
        <taxon>Cyphellophoraceae</taxon>
        <taxon>Cyphellophora</taxon>
    </lineage>
</organism>
<dbReference type="Proteomes" id="UP000030752">
    <property type="component" value="Unassembled WGS sequence"/>
</dbReference>
<dbReference type="SMART" id="SM00829">
    <property type="entry name" value="PKS_ER"/>
    <property type="match status" value="1"/>
</dbReference>
<dbReference type="InterPro" id="IPR020843">
    <property type="entry name" value="ER"/>
</dbReference>
<dbReference type="Pfam" id="PF13602">
    <property type="entry name" value="ADH_zinc_N_2"/>
    <property type="match status" value="1"/>
</dbReference>
<dbReference type="AlphaFoldDB" id="W2RM04"/>
<proteinExistence type="predicted"/>
<dbReference type="GeneID" id="19974502"/>
<dbReference type="HOGENOM" id="CLU_026673_3_3_1"/>
<evidence type="ECO:0000259" key="1">
    <source>
        <dbReference type="SMART" id="SM00829"/>
    </source>
</evidence>
<keyword evidence="3" id="KW-1185">Reference proteome</keyword>
<dbReference type="GO" id="GO:0005739">
    <property type="term" value="C:mitochondrion"/>
    <property type="evidence" value="ECO:0007669"/>
    <property type="project" value="TreeGrafter"/>
</dbReference>
<accession>W2RM04</accession>
<sequence length="312" mass="33347">MSETMQVVRYYPPGSFEKLRYQTEPVPGAPGAGQAVIAVHGVGLIWPELTWPIYQSPSGEYLPHIPGHDFSGVISSVGSGSDLKVGREVYGLTSRRNHEGAMAQYVKADVDQIVAKPKNLSMIEAAAVPLSALTAWQGLFVHGGLKKGQKVLITGAAGGTGVWAMQFAKWAGADVVGTGSADRSREIVEGFDVKFVDYKTTKLAVVATDMDVVLDCVGGQVTHECLDLVRKDGIVVSIAGFDCAESAKEKGVRGSFFIVRMDADQLNQITKLIEDGEVKVFVDAVYPLEKTKAAFEAASEGHVHGKVVIKVV</sequence>
<dbReference type="PANTHER" id="PTHR11695">
    <property type="entry name" value="ALCOHOL DEHYDROGENASE RELATED"/>
    <property type="match status" value="1"/>
</dbReference>